<dbReference type="EMBL" id="JAUNZN010000001">
    <property type="protein sequence ID" value="KAK4829575.1"/>
    <property type="molecule type" value="Genomic_DNA"/>
</dbReference>
<evidence type="ECO:0000313" key="2">
    <source>
        <dbReference type="Proteomes" id="UP001333110"/>
    </source>
</evidence>
<accession>A0AAN7NP97</accession>
<name>A0AAN7NP97_MYCAM</name>
<dbReference type="AlphaFoldDB" id="A0AAN7NP97"/>
<gene>
    <name evidence="1" type="ORF">QYF61_005675</name>
</gene>
<organism evidence="1 2">
    <name type="scientific">Mycteria americana</name>
    <name type="common">Wood stork</name>
    <dbReference type="NCBI Taxonomy" id="33587"/>
    <lineage>
        <taxon>Eukaryota</taxon>
        <taxon>Metazoa</taxon>
        <taxon>Chordata</taxon>
        <taxon>Craniata</taxon>
        <taxon>Vertebrata</taxon>
        <taxon>Euteleostomi</taxon>
        <taxon>Archelosauria</taxon>
        <taxon>Archosauria</taxon>
        <taxon>Dinosauria</taxon>
        <taxon>Saurischia</taxon>
        <taxon>Theropoda</taxon>
        <taxon>Coelurosauria</taxon>
        <taxon>Aves</taxon>
        <taxon>Neognathae</taxon>
        <taxon>Neoaves</taxon>
        <taxon>Aequornithes</taxon>
        <taxon>Ciconiiformes</taxon>
        <taxon>Ciconiidae</taxon>
        <taxon>Mycteria</taxon>
    </lineage>
</organism>
<sequence length="365" mass="42386">MGHGHGRHKLVQKPWDEKLERCQQCVLTAQKANRILGCIKRSMASRSREVILPLYSTLVRSHLEYCLQLWSLQYKTDLLEWVQRRATKMTRGLEHLSREERLRELGFFSLEKRRLQGDLIVALQYVKGAYKRDGERLFTKVCSDRTRSNGFKLKEGRFRLDIRKKLFTMRVMRHWNRLPREVVDAPSLEVFPRQYKYKLGKECLGSSPAERDLGVLVDSRLNMSQQHALAAKRANRILGCIKHSITSRSNEVIIPLYSALEGNKAGERAGRQSYEERLRTLGLSILEKRRLSCDLIALYSFLRRGSGEGGADVFSLVSSDRTHGNGSKLHQGRFRVDIRKHFFTERVVKHWKRLPREVVDAPCLS</sequence>
<proteinExistence type="predicted"/>
<feature type="non-terminal residue" evidence="1">
    <location>
        <position position="365"/>
    </location>
</feature>
<evidence type="ECO:0008006" key="3">
    <source>
        <dbReference type="Google" id="ProtNLM"/>
    </source>
</evidence>
<comment type="caution">
    <text evidence="1">The sequence shown here is derived from an EMBL/GenBank/DDBJ whole genome shotgun (WGS) entry which is preliminary data.</text>
</comment>
<protein>
    <recommendedName>
        <fullName evidence="3">Reverse transcriptase</fullName>
    </recommendedName>
</protein>
<keyword evidence="2" id="KW-1185">Reference proteome</keyword>
<evidence type="ECO:0000313" key="1">
    <source>
        <dbReference type="EMBL" id="KAK4829575.1"/>
    </source>
</evidence>
<dbReference type="Proteomes" id="UP001333110">
    <property type="component" value="Unassembled WGS sequence"/>
</dbReference>
<dbReference type="PANTHER" id="PTHR33332">
    <property type="entry name" value="REVERSE TRANSCRIPTASE DOMAIN-CONTAINING PROTEIN"/>
    <property type="match status" value="1"/>
</dbReference>
<reference evidence="1 2" key="1">
    <citation type="journal article" date="2023" name="J. Hered.">
        <title>Chromosome-level genome of the wood stork (Mycteria americana) provides insight into avian chromosome evolution.</title>
        <authorList>
            <person name="Flamio R. Jr."/>
            <person name="Ramstad K.M."/>
        </authorList>
    </citation>
    <scope>NUCLEOTIDE SEQUENCE [LARGE SCALE GENOMIC DNA]</scope>
    <source>
        <strain evidence="1">JAX WOST 10</strain>
    </source>
</reference>